<feature type="region of interest" description="Disordered" evidence="1">
    <location>
        <begin position="385"/>
        <end position="441"/>
    </location>
</feature>
<dbReference type="OrthoDB" id="8556561at2"/>
<feature type="region of interest" description="Disordered" evidence="1">
    <location>
        <begin position="269"/>
        <end position="304"/>
    </location>
</feature>
<dbReference type="NCBIfam" id="NF040582">
    <property type="entry name" value="STY4528_fam"/>
    <property type="match status" value="1"/>
</dbReference>
<comment type="caution">
    <text evidence="2">The sequence shown here is derived from an EMBL/GenBank/DDBJ whole genome shotgun (WGS) entry which is preliminary data.</text>
</comment>
<proteinExistence type="predicted"/>
<reference evidence="2 3" key="1">
    <citation type="submission" date="2017-02" db="EMBL/GenBank/DDBJ databases">
        <title>Genomic diversity within the haloalkaliphilic genus Thioalkalivibrio.</title>
        <authorList>
            <person name="Ahn A.-C."/>
            <person name="Meier-Kolthoff J."/>
            <person name="Overmars L."/>
            <person name="Richter M."/>
            <person name="Woyke T."/>
            <person name="Sorokin D.Y."/>
            <person name="Muyzer G."/>
        </authorList>
    </citation>
    <scope>NUCLEOTIDE SEQUENCE [LARGE SCALE GENOMIC DNA]</scope>
    <source>
        <strain evidence="2 3">HL17</strain>
    </source>
</reference>
<dbReference type="AlphaFoldDB" id="A0A1V3A2H6"/>
<dbReference type="STRING" id="252474.B1A74_00080"/>
<feature type="compositionally biased region" description="Low complexity" evidence="1">
    <location>
        <begin position="400"/>
        <end position="413"/>
    </location>
</feature>
<keyword evidence="3" id="KW-1185">Reference proteome</keyword>
<sequence>MTEEITPRIRGLKAYLEDAARQLRDRPPDPGGEEEGAVLYFGNWHDSHPRALLYADELGPTDKLAWMVIQANSDPKAPAGFPSYDEFGRAGLGSRPTIAAAIAMLRITRWISLCDRVRDGQGRYRGSVYAIHDEAVSVTEAMYLDPEYITYLESLADHGHRRVRETAQQVLSTIHQRLDADRDLTDPVDTGGRFERRLATLSADPAVRAAASPSGRACGAQVKEANSGERQVKNLNSVAHHRVKNLNSVDPPEENPSKTETSYQVKNLNSARARGGSSSLYKPTTTKPTSEVLEPPGARDSEEAAAELHYPESFGADHRKLADRCLQGLPADQAQQVLDEVAGAIRDRAQTDPIRNPLRYLSAVAKRARSGDFLPSYAVDAAERRRRKAEQAERERRIDQASVQQAEAQVVTVEPDANNELVQRLEKARSRSTHRSKEPRA</sequence>
<evidence type="ECO:0000256" key="1">
    <source>
        <dbReference type="SAM" id="MobiDB-lite"/>
    </source>
</evidence>
<dbReference type="InterPro" id="IPR047749">
    <property type="entry name" value="STY4528-like"/>
</dbReference>
<protein>
    <submittedName>
        <fullName evidence="2">Uncharacterized protein</fullName>
    </submittedName>
</protein>
<organism evidence="2 3">
    <name type="scientific">Thioalkalivibrio halophilus</name>
    <dbReference type="NCBI Taxonomy" id="252474"/>
    <lineage>
        <taxon>Bacteria</taxon>
        <taxon>Pseudomonadati</taxon>
        <taxon>Pseudomonadota</taxon>
        <taxon>Gammaproteobacteria</taxon>
        <taxon>Chromatiales</taxon>
        <taxon>Ectothiorhodospiraceae</taxon>
        <taxon>Thioalkalivibrio</taxon>
    </lineage>
</organism>
<dbReference type="EMBL" id="MUZR01000001">
    <property type="protein sequence ID" value="OOC11541.1"/>
    <property type="molecule type" value="Genomic_DNA"/>
</dbReference>
<feature type="region of interest" description="Disordered" evidence="1">
    <location>
        <begin position="205"/>
        <end position="229"/>
    </location>
</feature>
<evidence type="ECO:0000313" key="3">
    <source>
        <dbReference type="Proteomes" id="UP000189177"/>
    </source>
</evidence>
<feature type="compositionally biased region" description="Polar residues" evidence="1">
    <location>
        <begin position="269"/>
        <end position="289"/>
    </location>
</feature>
<feature type="compositionally biased region" description="Basic and acidic residues" evidence="1">
    <location>
        <begin position="423"/>
        <end position="441"/>
    </location>
</feature>
<feature type="compositionally biased region" description="Basic and acidic residues" evidence="1">
    <location>
        <begin position="389"/>
        <end position="399"/>
    </location>
</feature>
<dbReference type="Proteomes" id="UP000189177">
    <property type="component" value="Unassembled WGS sequence"/>
</dbReference>
<dbReference type="RefSeq" id="WP_077243403.1">
    <property type="nucleotide sequence ID" value="NZ_MUZR01000001.1"/>
</dbReference>
<evidence type="ECO:0000313" key="2">
    <source>
        <dbReference type="EMBL" id="OOC11541.1"/>
    </source>
</evidence>
<gene>
    <name evidence="2" type="ORF">B1A74_00080</name>
</gene>
<accession>A0A1V3A2H6</accession>
<name>A0A1V3A2H6_9GAMM</name>